<sequence length="286" mass="31861">MIEAIGDDSFEHALARYLHALCGADHFAAFRVGTAELREVAASCVDPARTDRHRVRSYIEHGLWRQDPAMVEVRRQLGTPTQSVIHVDFSERGYRELRAGLYSHMRDRLLVCGHSRGEAFGLSVLRADPHSPFHDEAVRRLGEVADVLVRLLAKHAQTCRRQPNAARALTDLAEIESCIISVSALPRRETQVCARVLYGMASAGTAIDLNVSEETVKTYRKRAYQRLNIGTERELLHWYRNAGAHGARSASCCSKRRRLSPSEGLTRIPAAHQSGVTEAPSTFVGR</sequence>
<dbReference type="InterPro" id="IPR016032">
    <property type="entry name" value="Sig_transdc_resp-reg_C-effctor"/>
</dbReference>
<reference evidence="6 7" key="1">
    <citation type="submission" date="2020-05" db="EMBL/GenBank/DDBJ databases">
        <title>Ramlibacter rhizophilus sp. nov., isolated from rhizosphere soil of national flower Mugunghwa from South Korea.</title>
        <authorList>
            <person name="Zheng-Fei Y."/>
            <person name="Huan T."/>
        </authorList>
    </citation>
    <scope>NUCLEOTIDE SEQUENCE [LARGE SCALE GENOMIC DNA]</scope>
    <source>
        <strain evidence="6 7">H242</strain>
    </source>
</reference>
<dbReference type="PRINTS" id="PR00038">
    <property type="entry name" value="HTHLUXR"/>
</dbReference>
<dbReference type="SMART" id="SM00421">
    <property type="entry name" value="HTH_LUXR"/>
    <property type="match status" value="1"/>
</dbReference>
<keyword evidence="1" id="KW-0805">Transcription regulation</keyword>
<evidence type="ECO:0000256" key="3">
    <source>
        <dbReference type="ARBA" id="ARBA00023163"/>
    </source>
</evidence>
<gene>
    <name evidence="6" type="ORF">HK414_06470</name>
</gene>
<dbReference type="SUPFAM" id="SSF46894">
    <property type="entry name" value="C-terminal effector domain of the bipartite response regulators"/>
    <property type="match status" value="1"/>
</dbReference>
<dbReference type="PANTHER" id="PTHR44688">
    <property type="entry name" value="DNA-BINDING TRANSCRIPTIONAL ACTIVATOR DEVR_DOSR"/>
    <property type="match status" value="1"/>
</dbReference>
<evidence type="ECO:0000256" key="2">
    <source>
        <dbReference type="ARBA" id="ARBA00023125"/>
    </source>
</evidence>
<keyword evidence="7" id="KW-1185">Reference proteome</keyword>
<evidence type="ECO:0000259" key="5">
    <source>
        <dbReference type="SMART" id="SM00421"/>
    </source>
</evidence>
<dbReference type="EMBL" id="CP053418">
    <property type="protein sequence ID" value="QJW83779.1"/>
    <property type="molecule type" value="Genomic_DNA"/>
</dbReference>
<dbReference type="InterPro" id="IPR036388">
    <property type="entry name" value="WH-like_DNA-bd_sf"/>
</dbReference>
<dbReference type="InterPro" id="IPR000792">
    <property type="entry name" value="Tscrpt_reg_LuxR_C"/>
</dbReference>
<evidence type="ECO:0000313" key="6">
    <source>
        <dbReference type="EMBL" id="QJW83779.1"/>
    </source>
</evidence>
<evidence type="ECO:0000256" key="4">
    <source>
        <dbReference type="SAM" id="MobiDB-lite"/>
    </source>
</evidence>
<evidence type="ECO:0000256" key="1">
    <source>
        <dbReference type="ARBA" id="ARBA00023015"/>
    </source>
</evidence>
<reference evidence="6 7" key="2">
    <citation type="submission" date="2020-05" db="EMBL/GenBank/DDBJ databases">
        <authorList>
            <person name="Khan S.A."/>
            <person name="Jeon C.O."/>
            <person name="Chun B.H."/>
        </authorList>
    </citation>
    <scope>NUCLEOTIDE SEQUENCE [LARGE SCALE GENOMIC DNA]</scope>
    <source>
        <strain evidence="6 7">H242</strain>
    </source>
</reference>
<dbReference type="Gene3D" id="1.10.10.10">
    <property type="entry name" value="Winged helix-like DNA-binding domain superfamily/Winged helix DNA-binding domain"/>
    <property type="match status" value="1"/>
</dbReference>
<accession>A0ABX6P2N2</accession>
<feature type="domain" description="HTH luxR-type" evidence="5">
    <location>
        <begin position="182"/>
        <end position="239"/>
    </location>
</feature>
<evidence type="ECO:0000313" key="7">
    <source>
        <dbReference type="Proteomes" id="UP000500826"/>
    </source>
</evidence>
<dbReference type="Pfam" id="PF00196">
    <property type="entry name" value="GerE"/>
    <property type="match status" value="1"/>
</dbReference>
<name>A0ABX6P2N2_9BURK</name>
<protein>
    <submittedName>
        <fullName evidence="6">Helix-turn-helix transcriptional regulator</fullName>
    </submittedName>
</protein>
<keyword evidence="2" id="KW-0238">DNA-binding</keyword>
<proteinExistence type="predicted"/>
<dbReference type="PANTHER" id="PTHR44688:SF16">
    <property type="entry name" value="DNA-BINDING TRANSCRIPTIONAL ACTIVATOR DEVR_DOSR"/>
    <property type="match status" value="1"/>
</dbReference>
<dbReference type="Proteomes" id="UP000500826">
    <property type="component" value="Chromosome"/>
</dbReference>
<organism evidence="6 7">
    <name type="scientific">Ramlibacter terrae</name>
    <dbReference type="NCBI Taxonomy" id="2732511"/>
    <lineage>
        <taxon>Bacteria</taxon>
        <taxon>Pseudomonadati</taxon>
        <taxon>Pseudomonadota</taxon>
        <taxon>Betaproteobacteria</taxon>
        <taxon>Burkholderiales</taxon>
        <taxon>Comamonadaceae</taxon>
        <taxon>Ramlibacter</taxon>
    </lineage>
</organism>
<keyword evidence="3" id="KW-0804">Transcription</keyword>
<feature type="region of interest" description="Disordered" evidence="4">
    <location>
        <begin position="264"/>
        <end position="286"/>
    </location>
</feature>